<proteinExistence type="predicted"/>
<evidence type="ECO:0000313" key="1">
    <source>
        <dbReference type="EMBL" id="EPQ54109.1"/>
    </source>
</evidence>
<protein>
    <recommendedName>
        <fullName evidence="3">F-box domain-containing protein</fullName>
    </recommendedName>
</protein>
<dbReference type="Proteomes" id="UP000030669">
    <property type="component" value="Unassembled WGS sequence"/>
</dbReference>
<dbReference type="RefSeq" id="XP_007867445.1">
    <property type="nucleotide sequence ID" value="XM_007869254.1"/>
</dbReference>
<evidence type="ECO:0000313" key="2">
    <source>
        <dbReference type="Proteomes" id="UP000030669"/>
    </source>
</evidence>
<keyword evidence="2" id="KW-1185">Reference proteome</keyword>
<accession>S7RN09</accession>
<dbReference type="GeneID" id="19302109"/>
<name>S7RN09_GLOTA</name>
<reference evidence="1 2" key="1">
    <citation type="journal article" date="2012" name="Science">
        <title>The Paleozoic origin of enzymatic lignin decomposition reconstructed from 31 fungal genomes.</title>
        <authorList>
            <person name="Floudas D."/>
            <person name="Binder M."/>
            <person name="Riley R."/>
            <person name="Barry K."/>
            <person name="Blanchette R.A."/>
            <person name="Henrissat B."/>
            <person name="Martinez A.T."/>
            <person name="Otillar R."/>
            <person name="Spatafora J.W."/>
            <person name="Yadav J.S."/>
            <person name="Aerts A."/>
            <person name="Benoit I."/>
            <person name="Boyd A."/>
            <person name="Carlson A."/>
            <person name="Copeland A."/>
            <person name="Coutinho P.M."/>
            <person name="de Vries R.P."/>
            <person name="Ferreira P."/>
            <person name="Findley K."/>
            <person name="Foster B."/>
            <person name="Gaskell J."/>
            <person name="Glotzer D."/>
            <person name="Gorecki P."/>
            <person name="Heitman J."/>
            <person name="Hesse C."/>
            <person name="Hori C."/>
            <person name="Igarashi K."/>
            <person name="Jurgens J.A."/>
            <person name="Kallen N."/>
            <person name="Kersten P."/>
            <person name="Kohler A."/>
            <person name="Kuees U."/>
            <person name="Kumar T.K.A."/>
            <person name="Kuo A."/>
            <person name="LaButti K."/>
            <person name="Larrondo L.F."/>
            <person name="Lindquist E."/>
            <person name="Ling A."/>
            <person name="Lombard V."/>
            <person name="Lucas S."/>
            <person name="Lundell T."/>
            <person name="Martin R."/>
            <person name="McLaughlin D.J."/>
            <person name="Morgenstern I."/>
            <person name="Morin E."/>
            <person name="Murat C."/>
            <person name="Nagy L.G."/>
            <person name="Nolan M."/>
            <person name="Ohm R.A."/>
            <person name="Patyshakuliyeva A."/>
            <person name="Rokas A."/>
            <person name="Ruiz-Duenas F.J."/>
            <person name="Sabat G."/>
            <person name="Salamov A."/>
            <person name="Samejima M."/>
            <person name="Schmutz J."/>
            <person name="Slot J.C."/>
            <person name="St John F."/>
            <person name="Stenlid J."/>
            <person name="Sun H."/>
            <person name="Sun S."/>
            <person name="Syed K."/>
            <person name="Tsang A."/>
            <person name="Wiebenga A."/>
            <person name="Young D."/>
            <person name="Pisabarro A."/>
            <person name="Eastwood D.C."/>
            <person name="Martin F."/>
            <person name="Cullen D."/>
            <person name="Grigoriev I.V."/>
            <person name="Hibbett D.S."/>
        </authorList>
    </citation>
    <scope>NUCLEOTIDE SEQUENCE [LARGE SCALE GENOMIC DNA]</scope>
    <source>
        <strain evidence="1 2">ATCC 11539</strain>
    </source>
</reference>
<dbReference type="OMA" id="PDENISM"/>
<evidence type="ECO:0008006" key="3">
    <source>
        <dbReference type="Google" id="ProtNLM"/>
    </source>
</evidence>
<organism evidence="1 2">
    <name type="scientific">Gloeophyllum trabeum (strain ATCC 11539 / FP-39264 / Madison 617)</name>
    <name type="common">Brown rot fungus</name>
    <dbReference type="NCBI Taxonomy" id="670483"/>
    <lineage>
        <taxon>Eukaryota</taxon>
        <taxon>Fungi</taxon>
        <taxon>Dikarya</taxon>
        <taxon>Basidiomycota</taxon>
        <taxon>Agaricomycotina</taxon>
        <taxon>Agaricomycetes</taxon>
        <taxon>Gloeophyllales</taxon>
        <taxon>Gloeophyllaceae</taxon>
        <taxon>Gloeophyllum</taxon>
    </lineage>
</organism>
<dbReference type="EMBL" id="KB469304">
    <property type="protein sequence ID" value="EPQ54109.1"/>
    <property type="molecule type" value="Genomic_DNA"/>
</dbReference>
<sequence length="369" mass="41584">MAGLALLLEHATNLREIDLVDSAILFTEEPRIPEALVNHCVHLSTVTFHMQDDLTMETLKRMRYLREVNVHFGTDASRLPAIQALRATPEVMRIHTSLTVLLPEQLHLPSVTSLVLHGPWLPICDLSRAFPSIRKLTVHHGFGDSVPTSPESARSKCTWHSLHALRGDAEALHDLGVSCPVKCLEIVRDPRPFIYPTPSRATEDERLLSVFRATSPISLSFVMTTTPTMDFISRTIESIPRVRFVDMRLEPVGWQIPSAATVVAAMETLRGMPVALSGLQASYLSLNIEVGVRLAQMHDEEFRHNFAFQIAEALPSVRLLELGLKVTAAGSQEVSHYWWYEFKDTVLDERQIAQIPDGRAFRDYWRKVV</sequence>
<dbReference type="OrthoDB" id="10501878at2759"/>
<gene>
    <name evidence="1" type="ORF">GLOTRDRAFT_130493</name>
</gene>
<dbReference type="KEGG" id="gtr:GLOTRDRAFT_130493"/>
<dbReference type="AlphaFoldDB" id="S7RN09"/>
<dbReference type="HOGENOM" id="CLU_750175_0_0_1"/>